<dbReference type="SUPFAM" id="SSF68923">
    <property type="entry name" value="PEP carboxykinase N-terminal domain"/>
    <property type="match status" value="1"/>
</dbReference>
<dbReference type="GO" id="GO:0046872">
    <property type="term" value="F:metal ion binding"/>
    <property type="evidence" value="ECO:0007669"/>
    <property type="project" value="UniProtKB-KW"/>
</dbReference>
<dbReference type="PANTHER" id="PTHR30031">
    <property type="entry name" value="PHOSPHOENOLPYRUVATE CARBOXYKINASE ATP"/>
    <property type="match status" value="1"/>
</dbReference>
<keyword evidence="11 13" id="KW-0456">Lyase</keyword>
<dbReference type="PANTHER" id="PTHR30031:SF0">
    <property type="entry name" value="PHOSPHOENOLPYRUVATE CARBOXYKINASE (ATP)"/>
    <property type="match status" value="1"/>
</dbReference>
<feature type="binding site" evidence="13">
    <location>
        <position position="198"/>
    </location>
    <ligand>
        <name>Mn(2+)</name>
        <dbReference type="ChEBI" id="CHEBI:29035"/>
    </ligand>
</feature>
<dbReference type="EMBL" id="JACCBX010000010">
    <property type="protein sequence ID" value="NYE07619.1"/>
    <property type="molecule type" value="Genomic_DNA"/>
</dbReference>
<dbReference type="Gene3D" id="3.40.449.10">
    <property type="entry name" value="Phosphoenolpyruvate Carboxykinase, domain 1"/>
    <property type="match status" value="1"/>
</dbReference>
<feature type="binding site" evidence="13">
    <location>
        <position position="217"/>
    </location>
    <ligand>
        <name>Mn(2+)</name>
        <dbReference type="ChEBI" id="CHEBI:29035"/>
    </ligand>
</feature>
<dbReference type="NCBIfam" id="NF006820">
    <property type="entry name" value="PRK09344.1-2"/>
    <property type="match status" value="1"/>
</dbReference>
<feature type="binding site" evidence="13">
    <location>
        <begin position="233"/>
        <end position="241"/>
    </location>
    <ligand>
        <name>ATP</name>
        <dbReference type="ChEBI" id="CHEBI:30616"/>
    </ligand>
</feature>
<gene>
    <name evidence="13" type="primary">pckA</name>
    <name evidence="14" type="ORF">F4694_004436</name>
</gene>
<keyword evidence="9 13" id="KW-0067">ATP-binding</keyword>
<feature type="binding site" evidence="13">
    <location>
        <position position="198"/>
    </location>
    <ligand>
        <name>ATP</name>
        <dbReference type="ChEBI" id="CHEBI:30616"/>
    </ligand>
</feature>
<name>A0A852THE9_9BACI</name>
<comment type="subcellular location">
    <subcellularLocation>
        <location evidence="13">Cytoplasm</location>
    </subcellularLocation>
</comment>
<keyword evidence="4 13" id="KW-0312">Gluconeogenesis</keyword>
<dbReference type="GO" id="GO:0016301">
    <property type="term" value="F:kinase activity"/>
    <property type="evidence" value="ECO:0007669"/>
    <property type="project" value="UniProtKB-KW"/>
</dbReference>
<feature type="binding site" evidence="13">
    <location>
        <position position="217"/>
    </location>
    <ligand>
        <name>ATP</name>
        <dbReference type="ChEBI" id="CHEBI:30616"/>
    </ligand>
</feature>
<protein>
    <recommendedName>
        <fullName evidence="3 13">Phosphoenolpyruvate carboxykinase (ATP)</fullName>
        <shortName evidence="13">PCK</shortName>
        <shortName evidence="13">PEP carboxykinase</shortName>
        <shortName evidence="13">PEPCK</shortName>
        <ecNumber evidence="3 13">4.1.1.49</ecNumber>
    </recommendedName>
</protein>
<dbReference type="PIRSF" id="PIRSF006294">
    <property type="entry name" value="PEP_crbxkin"/>
    <property type="match status" value="1"/>
</dbReference>
<dbReference type="GO" id="GO:0006094">
    <property type="term" value="P:gluconeogenesis"/>
    <property type="evidence" value="ECO:0007669"/>
    <property type="project" value="UniProtKB-UniRule"/>
</dbReference>
<organism evidence="14 15">
    <name type="scientific">Neobacillus niacini</name>
    <dbReference type="NCBI Taxonomy" id="86668"/>
    <lineage>
        <taxon>Bacteria</taxon>
        <taxon>Bacillati</taxon>
        <taxon>Bacillota</taxon>
        <taxon>Bacilli</taxon>
        <taxon>Bacillales</taxon>
        <taxon>Bacillaceae</taxon>
        <taxon>Neobacillus</taxon>
    </lineage>
</organism>
<dbReference type="CDD" id="cd00484">
    <property type="entry name" value="PEPCK_ATP"/>
    <property type="match status" value="1"/>
</dbReference>
<dbReference type="InterPro" id="IPR008210">
    <property type="entry name" value="PEP_carboxykinase_N"/>
</dbReference>
<feature type="binding site" evidence="13">
    <location>
        <position position="282"/>
    </location>
    <ligand>
        <name>ATP</name>
        <dbReference type="ChEBI" id="CHEBI:30616"/>
    </ligand>
</feature>
<keyword evidence="6 13" id="KW-0479">Metal-binding</keyword>
<comment type="caution">
    <text evidence="14">The sequence shown here is derived from an EMBL/GenBank/DDBJ whole genome shotgun (WGS) entry which is preliminary data.</text>
</comment>
<dbReference type="NCBIfam" id="TIGR00224">
    <property type="entry name" value="pckA"/>
    <property type="match status" value="1"/>
</dbReference>
<feature type="binding site" evidence="13">
    <location>
        <position position="319"/>
    </location>
    <ligand>
        <name>ATP</name>
        <dbReference type="ChEBI" id="CHEBI:30616"/>
    </ligand>
</feature>
<dbReference type="FunFam" id="2.170.8.10:FF:000001">
    <property type="entry name" value="Phosphoenolpyruvate carboxykinase (ATP)"/>
    <property type="match status" value="1"/>
</dbReference>
<evidence type="ECO:0000313" key="14">
    <source>
        <dbReference type="EMBL" id="NYE07619.1"/>
    </source>
</evidence>
<evidence type="ECO:0000256" key="1">
    <source>
        <dbReference type="ARBA" id="ARBA00004742"/>
    </source>
</evidence>
<evidence type="ECO:0000256" key="9">
    <source>
        <dbReference type="ARBA" id="ARBA00022840"/>
    </source>
</evidence>
<evidence type="ECO:0000256" key="8">
    <source>
        <dbReference type="ARBA" id="ARBA00022793"/>
    </source>
</evidence>
<keyword evidence="10 13" id="KW-0464">Manganese</keyword>
<sequence length="528" mass="58497">MNSVHVPNELSQLLEESHVHIQMSVPQLVEKILSRNEGKLTSTGAISVSTGKYTGRSPQDKFIVMEESIKDKIDWGNLNQPISEEIFNNLYQKVLDYLKEKNEIFVFKGFAGADKKTQLPIQIVNEYAWHNLFAHQLFIRPSEEELLTHKPGFTVISAPNFKANPVIDGTKSETFIIISFEKRTILIGGTEYAGEMKKSIFSIMNYLLPENNIFSMHCSANIGVEGDVALFFGLSGTGKTTLSADPKRRLIGDDEHGWSSNGVFNIEGGCYAKTINLSREKEPQIFDAIHFGSVLENVVLNPDTRIADYDDSTLTENTRAAYPMHAIENIVQPSIAGHPNTIVFLTADAFGVLPPISKLTKEQAMYHFLSGYTSKLAGTERGVTSPEATFSTCFGAPFLPLPATRYAEMLGEKILEHNANVFLVNTGWTGGEYGVGSRMKLSYTRAMIQAALEGELNNVETVKDAIFGLNIPLHIAGVPDEVLQPSKTWADPVSYEKKAKELANKFRENYKKFTKVDSDIEVKGGPIA</sequence>
<feature type="binding site" evidence="13">
    <location>
        <position position="56"/>
    </location>
    <ligand>
        <name>substrate</name>
    </ligand>
</feature>
<keyword evidence="8 13" id="KW-0210">Decarboxylase</keyword>
<evidence type="ECO:0000256" key="11">
    <source>
        <dbReference type="ARBA" id="ARBA00023239"/>
    </source>
</evidence>
<keyword evidence="5 13" id="KW-0963">Cytoplasm</keyword>
<evidence type="ECO:0000256" key="10">
    <source>
        <dbReference type="ARBA" id="ARBA00023211"/>
    </source>
</evidence>
<dbReference type="UniPathway" id="UPA00138"/>
<dbReference type="SUPFAM" id="SSF53795">
    <property type="entry name" value="PEP carboxykinase-like"/>
    <property type="match status" value="1"/>
</dbReference>
<dbReference type="Gene3D" id="2.170.8.10">
    <property type="entry name" value="Phosphoenolpyruvate Carboxykinase, domain 2"/>
    <property type="match status" value="1"/>
</dbReference>
<accession>A0A852THE9</accession>
<feature type="binding site" evidence="13">
    <location>
        <position position="192"/>
    </location>
    <ligand>
        <name>substrate</name>
    </ligand>
</feature>
<dbReference type="Gene3D" id="3.90.228.20">
    <property type="match status" value="1"/>
</dbReference>
<keyword evidence="7 13" id="KW-0547">Nucleotide-binding</keyword>
<dbReference type="AlphaFoldDB" id="A0A852THE9"/>
<dbReference type="InterPro" id="IPR013035">
    <property type="entry name" value="PEP_carboxykinase_C"/>
</dbReference>
<dbReference type="NCBIfam" id="NF006821">
    <property type="entry name" value="PRK09344.1-3"/>
    <property type="match status" value="1"/>
</dbReference>
<evidence type="ECO:0000256" key="12">
    <source>
        <dbReference type="ARBA" id="ARBA00047371"/>
    </source>
</evidence>
<feature type="binding site" evidence="13">
    <location>
        <position position="319"/>
    </location>
    <ligand>
        <name>substrate</name>
    </ligand>
</feature>
<comment type="function">
    <text evidence="13">Involved in the gluconeogenesis. Catalyzes the conversion of oxaloacetate (OAA) to phosphoenolpyruvate (PEP) through direct phosphoryl transfer between the nucleoside triphosphate and OAA.</text>
</comment>
<dbReference type="Pfam" id="PF01293">
    <property type="entry name" value="PEPCK_ATP"/>
    <property type="match status" value="1"/>
</dbReference>
<evidence type="ECO:0000256" key="3">
    <source>
        <dbReference type="ARBA" id="ARBA00012363"/>
    </source>
</evidence>
<feature type="binding site" evidence="13">
    <location>
        <position position="254"/>
    </location>
    <ligand>
        <name>Mn(2+)</name>
        <dbReference type="ChEBI" id="CHEBI:29035"/>
    </ligand>
</feature>
<comment type="caution">
    <text evidence="13">Lacks conserved residue(s) required for the propagation of feature annotation.</text>
</comment>
<dbReference type="EC" id="4.1.1.49" evidence="3 13"/>
<comment type="catalytic activity">
    <reaction evidence="12 13">
        <text>oxaloacetate + ATP = phosphoenolpyruvate + ADP + CO2</text>
        <dbReference type="Rhea" id="RHEA:18617"/>
        <dbReference type="ChEBI" id="CHEBI:16452"/>
        <dbReference type="ChEBI" id="CHEBI:16526"/>
        <dbReference type="ChEBI" id="CHEBI:30616"/>
        <dbReference type="ChEBI" id="CHEBI:58702"/>
        <dbReference type="ChEBI" id="CHEBI:456216"/>
        <dbReference type="EC" id="4.1.1.49"/>
    </reaction>
</comment>
<evidence type="ECO:0000256" key="13">
    <source>
        <dbReference type="HAMAP-Rule" id="MF_00453"/>
    </source>
</evidence>
<comment type="cofactor">
    <cofactor evidence="13">
        <name>Mn(2+)</name>
        <dbReference type="ChEBI" id="CHEBI:29035"/>
    </cofactor>
    <text evidence="13">Binds 1 Mn(2+) ion per subunit.</text>
</comment>
<reference evidence="15" key="1">
    <citation type="submission" date="2020-07" db="EMBL/GenBank/DDBJ databases">
        <authorList>
            <person name="Partida-Martinez L."/>
            <person name="Huntemann M."/>
            <person name="Clum A."/>
            <person name="Wang J."/>
            <person name="Palaniappan K."/>
            <person name="Ritter S."/>
            <person name="Chen I.-M."/>
            <person name="Stamatis D."/>
            <person name="Reddy T."/>
            <person name="O'Malley R."/>
            <person name="Daum C."/>
            <person name="Shapiro N."/>
            <person name="Ivanova N."/>
            <person name="Kyrpides N."/>
            <person name="Woyke T."/>
        </authorList>
    </citation>
    <scope>NUCLEOTIDE SEQUENCE [LARGE SCALE GENOMIC DNA]</scope>
    <source>
        <strain evidence="15">AT2.8</strain>
    </source>
</reference>
<evidence type="ECO:0000256" key="4">
    <source>
        <dbReference type="ARBA" id="ARBA00022432"/>
    </source>
</evidence>
<comment type="pathway">
    <text evidence="1 13">Carbohydrate biosynthesis; gluconeogenesis.</text>
</comment>
<evidence type="ECO:0000313" key="15">
    <source>
        <dbReference type="Proteomes" id="UP000548423"/>
    </source>
</evidence>
<dbReference type="FunFam" id="3.40.449.10:FF:000001">
    <property type="entry name" value="Phosphoenolpyruvate carboxykinase (ATP)"/>
    <property type="match status" value="1"/>
</dbReference>
<comment type="similarity">
    <text evidence="2 13">Belongs to the phosphoenolpyruvate carboxykinase (ATP) family.</text>
</comment>
<dbReference type="InterPro" id="IPR001272">
    <property type="entry name" value="PEP_carboxykinase_ATP"/>
</dbReference>
<proteinExistence type="inferred from homology"/>
<dbReference type="GO" id="GO:0004612">
    <property type="term" value="F:phosphoenolpyruvate carboxykinase (ATP) activity"/>
    <property type="evidence" value="ECO:0007669"/>
    <property type="project" value="UniProtKB-UniRule"/>
</dbReference>
<evidence type="ECO:0000256" key="7">
    <source>
        <dbReference type="ARBA" id="ARBA00022741"/>
    </source>
</evidence>
<evidence type="ECO:0000256" key="6">
    <source>
        <dbReference type="ARBA" id="ARBA00022723"/>
    </source>
</evidence>
<feature type="binding site" evidence="13">
    <location>
        <position position="198"/>
    </location>
    <ligand>
        <name>substrate</name>
    </ligand>
</feature>
<dbReference type="GO" id="GO:0005829">
    <property type="term" value="C:cytosol"/>
    <property type="evidence" value="ECO:0007669"/>
    <property type="project" value="TreeGrafter"/>
</dbReference>
<evidence type="ECO:0000256" key="5">
    <source>
        <dbReference type="ARBA" id="ARBA00022490"/>
    </source>
</evidence>
<feature type="binding site" evidence="13">
    <location>
        <position position="444"/>
    </location>
    <ligand>
        <name>ATP</name>
        <dbReference type="ChEBI" id="CHEBI:30616"/>
    </ligand>
</feature>
<reference evidence="15" key="2">
    <citation type="submission" date="2020-08" db="EMBL/GenBank/DDBJ databases">
        <title>The Agave Microbiome: Exploring the role of microbial communities in plant adaptations to desert environments.</title>
        <authorList>
            <person name="Partida-Martinez L.P."/>
        </authorList>
    </citation>
    <scope>NUCLEOTIDE SEQUENCE [LARGE SCALE GENOMIC DNA]</scope>
    <source>
        <strain evidence="15">AT2.8</strain>
    </source>
</reference>
<dbReference type="GO" id="GO:0005524">
    <property type="term" value="F:ATP binding"/>
    <property type="evidence" value="ECO:0007669"/>
    <property type="project" value="UniProtKB-UniRule"/>
</dbReference>
<dbReference type="Proteomes" id="UP000548423">
    <property type="component" value="Unassembled WGS sequence"/>
</dbReference>
<dbReference type="HAMAP" id="MF_00453">
    <property type="entry name" value="PEPCK_ATP"/>
    <property type="match status" value="1"/>
</dbReference>
<evidence type="ECO:0000256" key="2">
    <source>
        <dbReference type="ARBA" id="ARBA00006052"/>
    </source>
</evidence>